<evidence type="ECO:0000313" key="2">
    <source>
        <dbReference type="EMBL" id="ABR56424.1"/>
    </source>
</evidence>
<dbReference type="Pfam" id="PF02624">
    <property type="entry name" value="YcaO"/>
    <property type="match status" value="1"/>
</dbReference>
<dbReference type="Gene3D" id="3.30.160.660">
    <property type="match status" value="1"/>
</dbReference>
<dbReference type="InterPro" id="IPR003776">
    <property type="entry name" value="YcaO-like_dom"/>
</dbReference>
<dbReference type="PROSITE" id="PS51664">
    <property type="entry name" value="YCAO"/>
    <property type="match status" value="1"/>
</dbReference>
<dbReference type="Gene3D" id="3.30.1330.230">
    <property type="match status" value="1"/>
</dbReference>
<dbReference type="KEGG" id="mae:Maeo_0842"/>
<accession>A6UVA2</accession>
<dbReference type="Gene3D" id="3.30.40.250">
    <property type="match status" value="1"/>
</dbReference>
<proteinExistence type="predicted"/>
<keyword evidence="3" id="KW-1185">Reference proteome</keyword>
<reference evidence="2" key="1">
    <citation type="submission" date="2007-06" db="EMBL/GenBank/DDBJ databases">
        <title>Complete sequence of Methanococcus aeolicus Nankai-3.</title>
        <authorList>
            <consortium name="US DOE Joint Genome Institute"/>
            <person name="Copeland A."/>
            <person name="Lucas S."/>
            <person name="Lapidus A."/>
            <person name="Barry K."/>
            <person name="Glavina del Rio T."/>
            <person name="Dalin E."/>
            <person name="Tice H."/>
            <person name="Pitluck S."/>
            <person name="Chain P."/>
            <person name="Malfatti S."/>
            <person name="Shin M."/>
            <person name="Vergez L."/>
            <person name="Schmutz J."/>
            <person name="Larimer F."/>
            <person name="Land M."/>
            <person name="Hauser L."/>
            <person name="Kyrpides N."/>
            <person name="Lykidis A."/>
            <person name="Sieprawska-Lupa M."/>
            <person name="Whitman W.B."/>
            <person name="Richardson P."/>
        </authorList>
    </citation>
    <scope>NUCLEOTIDE SEQUENCE [LARGE SCALE GENOMIC DNA]</scope>
    <source>
        <strain evidence="2">Nankai-3</strain>
    </source>
</reference>
<organism evidence="2 3">
    <name type="scientific">Methanococcus aeolicus (strain ATCC BAA-1280 / DSM 17508 / OCM 812 / Nankai-3)</name>
    <dbReference type="NCBI Taxonomy" id="419665"/>
    <lineage>
        <taxon>Archaea</taxon>
        <taxon>Methanobacteriati</taxon>
        <taxon>Methanobacteriota</taxon>
        <taxon>Methanomada group</taxon>
        <taxon>Methanococci</taxon>
        <taxon>Methanococcales</taxon>
        <taxon>Methanococcaceae</taxon>
        <taxon>Methanococcus</taxon>
    </lineage>
</organism>
<sequence length="404" mass="46040">MYDSINYNVETYRVCSPEETWNKIKSLTKNINIEILERIDNLDRIGIPVYSAKRIVKSPENENDTKEKIVKYHYGKGATDIQAKVSAIMEAIERYSMGCLNEPATKNPENPIDLKELVLSKESYKNINQINNNINNIEWTACHDIINDEIIDIPVNAVCHPTEGKLFKSNTNGIASGNTKDEAIFHGTLELIERDSWSIAEIYNKTHTKINTDGAKNPIIHELMDKFKDANINVVLKDLTSDIGIPTVAAVSDEPVLKDPALLCIGVGCHINPEIAVIRALTEVIQSRATQIQNKRDDTIRGDIVRKVQYDRLIKVHRKWYGHKDEINIEELPNNAKLNLKKDLNVIKNKLIDTGFDKLIVADLKKPEVGIDVVRIIIPKIEVYCMDRDRISPWIRERMKNIKN</sequence>
<dbReference type="HOGENOM" id="CLU_056369_0_0_2"/>
<dbReference type="PANTHER" id="PTHR37809:SF1">
    <property type="entry name" value="RIBOSOMAL PROTEIN S12 METHYLTHIOTRANSFERASE ACCESSORY FACTOR YCAO"/>
    <property type="match status" value="1"/>
</dbReference>
<dbReference type="PANTHER" id="PTHR37809">
    <property type="entry name" value="RIBOSOMAL PROTEIN S12 METHYLTHIOTRANSFERASE ACCESSORY FACTOR YCAO"/>
    <property type="match status" value="1"/>
</dbReference>
<gene>
    <name evidence="2" type="ordered locus">Maeo_0842</name>
</gene>
<feature type="domain" description="YcaO" evidence="1">
    <location>
        <begin position="75"/>
        <end position="404"/>
    </location>
</feature>
<name>A6UVA2_META3</name>
<dbReference type="Proteomes" id="UP000001106">
    <property type="component" value="Chromosome"/>
</dbReference>
<dbReference type="eggNOG" id="arCOG02882">
    <property type="taxonomic scope" value="Archaea"/>
</dbReference>
<dbReference type="AlphaFoldDB" id="A6UVA2"/>
<dbReference type="InterPro" id="IPR017667">
    <property type="entry name" value="Methan_mark_1"/>
</dbReference>
<evidence type="ECO:0000313" key="3">
    <source>
        <dbReference type="Proteomes" id="UP000001106"/>
    </source>
</evidence>
<dbReference type="EMBL" id="CP000743">
    <property type="protein sequence ID" value="ABR56424.1"/>
    <property type="molecule type" value="Genomic_DNA"/>
</dbReference>
<dbReference type="RefSeq" id="WP_011973556.1">
    <property type="nucleotide sequence ID" value="NC_009635.1"/>
</dbReference>
<dbReference type="GeneID" id="5327457"/>
<dbReference type="NCBIfam" id="TIGR00702">
    <property type="entry name" value="YcaO-type kinase domain"/>
    <property type="match status" value="1"/>
</dbReference>
<evidence type="ECO:0000259" key="1">
    <source>
        <dbReference type="PROSITE" id="PS51664"/>
    </source>
</evidence>
<dbReference type="NCBIfam" id="TIGR03266">
    <property type="entry name" value="methan_mark_1"/>
    <property type="match status" value="1"/>
</dbReference>
<dbReference type="OrthoDB" id="7433at2157"/>
<dbReference type="STRING" id="419665.Maeo_0842"/>
<protein>
    <recommendedName>
        <fullName evidence="1">YcaO domain-containing protein</fullName>
    </recommendedName>
</protein>